<reference evidence="2 3" key="1">
    <citation type="submission" date="2019-09" db="EMBL/GenBank/DDBJ databases">
        <authorList>
            <person name="Chandra G."/>
            <person name="Truman W A."/>
        </authorList>
    </citation>
    <scope>NUCLEOTIDE SEQUENCE [LARGE SCALE GENOMIC DNA]</scope>
    <source>
        <strain evidence="2">PS922</strain>
    </source>
</reference>
<organism evidence="2 3">
    <name type="scientific">Pseudomonas fluorescens</name>
    <dbReference type="NCBI Taxonomy" id="294"/>
    <lineage>
        <taxon>Bacteria</taxon>
        <taxon>Pseudomonadati</taxon>
        <taxon>Pseudomonadota</taxon>
        <taxon>Gammaproteobacteria</taxon>
        <taxon>Pseudomonadales</taxon>
        <taxon>Pseudomonadaceae</taxon>
        <taxon>Pseudomonas</taxon>
    </lineage>
</organism>
<gene>
    <name evidence="2" type="ORF">PS922_02136</name>
</gene>
<feature type="compositionally biased region" description="Low complexity" evidence="1">
    <location>
        <begin position="8"/>
        <end position="17"/>
    </location>
</feature>
<feature type="region of interest" description="Disordered" evidence="1">
    <location>
        <begin position="1"/>
        <end position="21"/>
    </location>
</feature>
<dbReference type="Proteomes" id="UP000325565">
    <property type="component" value="Unassembled WGS sequence"/>
</dbReference>
<dbReference type="EMBL" id="CABVJB010000003">
    <property type="protein sequence ID" value="VVP84480.1"/>
    <property type="molecule type" value="Genomic_DNA"/>
</dbReference>
<name>A0A5E7SES9_PSEFL</name>
<sequence>MRRPIPVPAGNVPPVGGHTKGGYLPTSTQLKVNNYPAEIIDGQAFIATFSEESAP</sequence>
<evidence type="ECO:0000313" key="2">
    <source>
        <dbReference type="EMBL" id="VVP84480.1"/>
    </source>
</evidence>
<evidence type="ECO:0000256" key="1">
    <source>
        <dbReference type="SAM" id="MobiDB-lite"/>
    </source>
</evidence>
<dbReference type="AlphaFoldDB" id="A0A5E7SES9"/>
<evidence type="ECO:0000313" key="3">
    <source>
        <dbReference type="Proteomes" id="UP000325565"/>
    </source>
</evidence>
<protein>
    <submittedName>
        <fullName evidence="2">Uncharacterized protein</fullName>
    </submittedName>
</protein>
<accession>A0A5E7SES9</accession>
<proteinExistence type="predicted"/>